<name>A0AAP6JJB2_9GAMM</name>
<dbReference type="InterPro" id="IPR012893">
    <property type="entry name" value="HipA-like_C"/>
</dbReference>
<comment type="similarity">
    <text evidence="1">Belongs to the HipA Ser/Thr kinase family.</text>
</comment>
<keyword evidence="2" id="KW-0808">Transferase</keyword>
<sequence length="408" mass="44962">MAASDLIRDYQVWVVLPDGDRRVAADFRLETDARGRHRRSALRYTGEWLAASRSYALNPVQAPLAAAAREWETEWVPAVLDEVLPGRWERTVRQRLWGRRADVDDLHAVLAAVGGSWRVGAVEIVPAGLEPPPLASPLCFADLAELSEEAERTWQHRTPEVEALRRMQGGSSVGGARPKVLVEDQGAWLVKFNRSDDAFNHARVEAACLMLAARAGIPVPETRRVGAGRFEALAVKRFDVTDRGGRLGLLSANALLCDGANQAPVPHPRYDDLVGIIRHHGSSPGRDLAQLYAQMLFNQAINNRDDHLKNFSFLQDCDRFEFSPAYDLVPSEALGAYPQLGLGNSNILPTPGSDEAVQAGRNFMLAPAEAGRINEAICLALAQLEEVMDVAELSDEDRRFLRQRVRGA</sequence>
<keyword evidence="6" id="KW-1185">Reference proteome</keyword>
<dbReference type="Gene3D" id="1.10.1070.20">
    <property type="match status" value="1"/>
</dbReference>
<organism evidence="5 6">
    <name type="scientific">Natronospira elongata</name>
    <dbReference type="NCBI Taxonomy" id="3110268"/>
    <lineage>
        <taxon>Bacteria</taxon>
        <taxon>Pseudomonadati</taxon>
        <taxon>Pseudomonadota</taxon>
        <taxon>Gammaproteobacteria</taxon>
        <taxon>Natronospirales</taxon>
        <taxon>Natronospiraceae</taxon>
        <taxon>Natronospira</taxon>
    </lineage>
</organism>
<dbReference type="GO" id="GO:0005829">
    <property type="term" value="C:cytosol"/>
    <property type="evidence" value="ECO:0007669"/>
    <property type="project" value="TreeGrafter"/>
</dbReference>
<evidence type="ECO:0000259" key="4">
    <source>
        <dbReference type="Pfam" id="PF07804"/>
    </source>
</evidence>
<dbReference type="PANTHER" id="PTHR37419">
    <property type="entry name" value="SERINE/THREONINE-PROTEIN KINASE TOXIN HIPA"/>
    <property type="match status" value="1"/>
</dbReference>
<accession>A0AAP6JJB2</accession>
<protein>
    <submittedName>
        <fullName evidence="5">HipA domain-containing protein</fullName>
    </submittedName>
</protein>
<dbReference type="AlphaFoldDB" id="A0AAP6JJB2"/>
<proteinExistence type="inferred from homology"/>
<feature type="domain" description="HipA-like C-terminal" evidence="4">
    <location>
        <begin position="171"/>
        <end position="344"/>
    </location>
</feature>
<dbReference type="GO" id="GO:0004674">
    <property type="term" value="F:protein serine/threonine kinase activity"/>
    <property type="evidence" value="ECO:0007669"/>
    <property type="project" value="TreeGrafter"/>
</dbReference>
<dbReference type="Pfam" id="PF07804">
    <property type="entry name" value="HipA_C"/>
    <property type="match status" value="1"/>
</dbReference>
<dbReference type="RefSeq" id="WP_346052857.1">
    <property type="nucleotide sequence ID" value="NZ_JAYGII010000038.1"/>
</dbReference>
<evidence type="ECO:0000256" key="3">
    <source>
        <dbReference type="ARBA" id="ARBA00022777"/>
    </source>
</evidence>
<evidence type="ECO:0000256" key="2">
    <source>
        <dbReference type="ARBA" id="ARBA00022679"/>
    </source>
</evidence>
<dbReference type="InterPro" id="IPR052028">
    <property type="entry name" value="HipA_Ser/Thr_kinase"/>
</dbReference>
<dbReference type="EMBL" id="JAYGII010000038">
    <property type="protein sequence ID" value="MEA5446544.1"/>
    <property type="molecule type" value="Genomic_DNA"/>
</dbReference>
<evidence type="ECO:0000256" key="1">
    <source>
        <dbReference type="ARBA" id="ARBA00010164"/>
    </source>
</evidence>
<evidence type="ECO:0000313" key="6">
    <source>
        <dbReference type="Proteomes" id="UP001302316"/>
    </source>
</evidence>
<comment type="caution">
    <text evidence="5">The sequence shown here is derived from an EMBL/GenBank/DDBJ whole genome shotgun (WGS) entry which is preliminary data.</text>
</comment>
<gene>
    <name evidence="5" type="ORF">VCB98_12015</name>
</gene>
<dbReference type="Proteomes" id="UP001302316">
    <property type="component" value="Unassembled WGS sequence"/>
</dbReference>
<reference evidence="5 6" key="1">
    <citation type="submission" date="2023-12" db="EMBL/GenBank/DDBJ databases">
        <title>Whole-genome sequencing of halo(alkali)philic microorganisms from hypersaline lakes.</title>
        <authorList>
            <person name="Sorokin D.Y."/>
            <person name="Merkel A.Y."/>
            <person name="Messina E."/>
            <person name="Yakimov M."/>
        </authorList>
    </citation>
    <scope>NUCLEOTIDE SEQUENCE [LARGE SCALE GENOMIC DNA]</scope>
    <source>
        <strain evidence="5 6">AB-CW1</strain>
    </source>
</reference>
<dbReference type="PANTHER" id="PTHR37419:SF8">
    <property type="entry name" value="TOXIN YJJJ"/>
    <property type="match status" value="1"/>
</dbReference>
<keyword evidence="3" id="KW-0418">Kinase</keyword>
<evidence type="ECO:0000313" key="5">
    <source>
        <dbReference type="EMBL" id="MEA5446544.1"/>
    </source>
</evidence>